<evidence type="ECO:0000313" key="2">
    <source>
        <dbReference type="EMBL" id="KAK3359649.1"/>
    </source>
</evidence>
<reference evidence="2" key="2">
    <citation type="submission" date="2023-06" db="EMBL/GenBank/DDBJ databases">
        <authorList>
            <consortium name="Lawrence Berkeley National Laboratory"/>
            <person name="Haridas S."/>
            <person name="Hensen N."/>
            <person name="Bonometti L."/>
            <person name="Westerberg I."/>
            <person name="Brannstrom I.O."/>
            <person name="Guillou S."/>
            <person name="Cros-Aarteil S."/>
            <person name="Calhoun S."/>
            <person name="Kuo A."/>
            <person name="Mondo S."/>
            <person name="Pangilinan J."/>
            <person name="Riley R."/>
            <person name="Labutti K."/>
            <person name="Andreopoulos B."/>
            <person name="Lipzen A."/>
            <person name="Chen C."/>
            <person name="Yanf M."/>
            <person name="Daum C."/>
            <person name="Ng V."/>
            <person name="Clum A."/>
            <person name="Steindorff A."/>
            <person name="Ohm R."/>
            <person name="Martin F."/>
            <person name="Silar P."/>
            <person name="Natvig D."/>
            <person name="Lalanne C."/>
            <person name="Gautier V."/>
            <person name="Ament-Velasquez S.L."/>
            <person name="Kruys A."/>
            <person name="Hutchinson M.I."/>
            <person name="Powell A.J."/>
            <person name="Barry K."/>
            <person name="Miller A.N."/>
            <person name="Grigoriev I.V."/>
            <person name="Debuchy R."/>
            <person name="Gladieux P."/>
            <person name="Thoren M.H."/>
            <person name="Johannesson H."/>
        </authorList>
    </citation>
    <scope>NUCLEOTIDE SEQUENCE</scope>
    <source>
        <strain evidence="2">CBS 955.72</strain>
    </source>
</reference>
<proteinExistence type="predicted"/>
<dbReference type="AlphaFoldDB" id="A0AAJ0HQL3"/>
<organism evidence="2 3">
    <name type="scientific">Lasiosphaeria hispida</name>
    <dbReference type="NCBI Taxonomy" id="260671"/>
    <lineage>
        <taxon>Eukaryota</taxon>
        <taxon>Fungi</taxon>
        <taxon>Dikarya</taxon>
        <taxon>Ascomycota</taxon>
        <taxon>Pezizomycotina</taxon>
        <taxon>Sordariomycetes</taxon>
        <taxon>Sordariomycetidae</taxon>
        <taxon>Sordariales</taxon>
        <taxon>Lasiosphaeriaceae</taxon>
        <taxon>Lasiosphaeria</taxon>
    </lineage>
</organism>
<evidence type="ECO:0000256" key="1">
    <source>
        <dbReference type="SAM" id="Phobius"/>
    </source>
</evidence>
<keyword evidence="1" id="KW-1133">Transmembrane helix</keyword>
<keyword evidence="3" id="KW-1185">Reference proteome</keyword>
<reference evidence="2" key="1">
    <citation type="journal article" date="2023" name="Mol. Phylogenet. Evol.">
        <title>Genome-scale phylogeny and comparative genomics of the fungal order Sordariales.</title>
        <authorList>
            <person name="Hensen N."/>
            <person name="Bonometti L."/>
            <person name="Westerberg I."/>
            <person name="Brannstrom I.O."/>
            <person name="Guillou S."/>
            <person name="Cros-Aarteil S."/>
            <person name="Calhoun S."/>
            <person name="Haridas S."/>
            <person name="Kuo A."/>
            <person name="Mondo S."/>
            <person name="Pangilinan J."/>
            <person name="Riley R."/>
            <person name="LaButti K."/>
            <person name="Andreopoulos B."/>
            <person name="Lipzen A."/>
            <person name="Chen C."/>
            <person name="Yan M."/>
            <person name="Daum C."/>
            <person name="Ng V."/>
            <person name="Clum A."/>
            <person name="Steindorff A."/>
            <person name="Ohm R.A."/>
            <person name="Martin F."/>
            <person name="Silar P."/>
            <person name="Natvig D.O."/>
            <person name="Lalanne C."/>
            <person name="Gautier V."/>
            <person name="Ament-Velasquez S.L."/>
            <person name="Kruys A."/>
            <person name="Hutchinson M.I."/>
            <person name="Powell A.J."/>
            <person name="Barry K."/>
            <person name="Miller A.N."/>
            <person name="Grigoriev I.V."/>
            <person name="Debuchy R."/>
            <person name="Gladieux P."/>
            <person name="Hiltunen Thoren M."/>
            <person name="Johannesson H."/>
        </authorList>
    </citation>
    <scope>NUCLEOTIDE SEQUENCE</scope>
    <source>
        <strain evidence="2">CBS 955.72</strain>
    </source>
</reference>
<protein>
    <submittedName>
        <fullName evidence="2">Uncharacterized protein</fullName>
    </submittedName>
</protein>
<evidence type="ECO:0000313" key="3">
    <source>
        <dbReference type="Proteomes" id="UP001275084"/>
    </source>
</evidence>
<gene>
    <name evidence="2" type="ORF">B0T25DRAFT_533504</name>
</gene>
<comment type="caution">
    <text evidence="2">The sequence shown here is derived from an EMBL/GenBank/DDBJ whole genome shotgun (WGS) entry which is preliminary data.</text>
</comment>
<sequence>MSFLAYVSRCVIPVPNQRFLANPLTTFQVLLADLLNEYLLAGGVGFNETERSGWVVYVAIGLSCVSGIKPGSAVSSAASMFVDFGSVVATFGIAEEGFGWLTGSLSPLVAAFLISSCLSSFLEMRKTRSCPLLWIWKFFSSGPLESSYCFFSHFASFRVSGFRGNFVSCQPMGTSMDR</sequence>
<feature type="transmembrane region" description="Helical" evidence="1">
    <location>
        <begin position="100"/>
        <end position="122"/>
    </location>
</feature>
<dbReference type="Proteomes" id="UP001275084">
    <property type="component" value="Unassembled WGS sequence"/>
</dbReference>
<name>A0AAJ0HQL3_9PEZI</name>
<accession>A0AAJ0HQL3</accession>
<dbReference type="EMBL" id="JAUIQD010000002">
    <property type="protein sequence ID" value="KAK3359649.1"/>
    <property type="molecule type" value="Genomic_DNA"/>
</dbReference>
<keyword evidence="1" id="KW-0472">Membrane</keyword>
<keyword evidence="1" id="KW-0812">Transmembrane</keyword>